<gene>
    <name evidence="4" type="ORF">XaplCFBP3122_06320</name>
</gene>
<evidence type="ECO:0000259" key="3">
    <source>
        <dbReference type="Pfam" id="PF16220"/>
    </source>
</evidence>
<keyword evidence="1" id="KW-0472">Membrane</keyword>
<comment type="caution">
    <text evidence="4">The sequence shown here is derived from an EMBL/GenBank/DDBJ whole genome shotgun (WGS) entry which is preliminary data.</text>
</comment>
<feature type="domain" description="FecR protein" evidence="2">
    <location>
        <begin position="127"/>
        <end position="217"/>
    </location>
</feature>
<accession>A0A2S6Z7G3</accession>
<dbReference type="InterPro" id="IPR032623">
    <property type="entry name" value="FecR_N"/>
</dbReference>
<name>A0A2S6Z7G3_9XANT</name>
<dbReference type="PANTHER" id="PTHR30273:SF2">
    <property type="entry name" value="PROTEIN FECR"/>
    <property type="match status" value="1"/>
</dbReference>
<dbReference type="GO" id="GO:0016989">
    <property type="term" value="F:sigma factor antagonist activity"/>
    <property type="evidence" value="ECO:0007669"/>
    <property type="project" value="TreeGrafter"/>
</dbReference>
<feature type="domain" description="FecR N-terminal" evidence="3">
    <location>
        <begin position="20"/>
        <end position="61"/>
    </location>
</feature>
<evidence type="ECO:0000256" key="1">
    <source>
        <dbReference type="SAM" id="Phobius"/>
    </source>
</evidence>
<dbReference type="EMBL" id="MIGV01000004">
    <property type="protein sequence ID" value="PPT77566.1"/>
    <property type="molecule type" value="Genomic_DNA"/>
</dbReference>
<evidence type="ECO:0000313" key="5">
    <source>
        <dbReference type="Proteomes" id="UP000238270"/>
    </source>
</evidence>
<reference evidence="4 5" key="1">
    <citation type="submission" date="2016-08" db="EMBL/GenBank/DDBJ databases">
        <title>Evolution of the type three secretion system and type three effector repertoires in Xanthomonas.</title>
        <authorList>
            <person name="Merda D."/>
            <person name="Briand M."/>
            <person name="Bosis E."/>
            <person name="Rousseau C."/>
            <person name="Portier P."/>
            <person name="Jacques M.-A."/>
            <person name="Fischer-Le Saux M."/>
        </authorList>
    </citation>
    <scope>NUCLEOTIDE SEQUENCE [LARGE SCALE GENOMIC DNA]</scope>
    <source>
        <strain evidence="4 5">CFBP 3122</strain>
    </source>
</reference>
<dbReference type="Proteomes" id="UP000238270">
    <property type="component" value="Unassembled WGS sequence"/>
</dbReference>
<evidence type="ECO:0000313" key="4">
    <source>
        <dbReference type="EMBL" id="PPT77566.1"/>
    </source>
</evidence>
<dbReference type="InterPro" id="IPR012373">
    <property type="entry name" value="Ferrdict_sens_TM"/>
</dbReference>
<dbReference type="InterPro" id="IPR006860">
    <property type="entry name" value="FecR"/>
</dbReference>
<dbReference type="PANTHER" id="PTHR30273">
    <property type="entry name" value="PERIPLASMIC SIGNAL SENSOR AND SIGMA FACTOR ACTIVATOR FECR-RELATED"/>
    <property type="match status" value="1"/>
</dbReference>
<organism evidence="4 5">
    <name type="scientific">Xanthomonas arboricola pv. populi</name>
    <dbReference type="NCBI Taxonomy" id="487823"/>
    <lineage>
        <taxon>Bacteria</taxon>
        <taxon>Pseudomonadati</taxon>
        <taxon>Pseudomonadota</taxon>
        <taxon>Gammaproteobacteria</taxon>
        <taxon>Lysobacterales</taxon>
        <taxon>Lysobacteraceae</taxon>
        <taxon>Xanthomonas</taxon>
    </lineage>
</organism>
<dbReference type="PIRSF" id="PIRSF018266">
    <property type="entry name" value="FecR"/>
    <property type="match status" value="1"/>
</dbReference>
<dbReference type="Gene3D" id="3.55.50.30">
    <property type="match status" value="1"/>
</dbReference>
<dbReference type="Pfam" id="PF04773">
    <property type="entry name" value="FecR"/>
    <property type="match status" value="1"/>
</dbReference>
<dbReference type="Pfam" id="PF16220">
    <property type="entry name" value="DUF4880"/>
    <property type="match status" value="1"/>
</dbReference>
<keyword evidence="1" id="KW-1133">Transmembrane helix</keyword>
<sequence length="331" mass="37000">MSNDDTMRTKMELDASDPMDQALAWVARIATGEVDADALAEFERWRDSDASHEKALNKARHLWLMIGEPLEAQYAPVMASLPASAAQRRQVRTRRRWRRPALTTAVALLLVATLGGQWQRDWRFDQTTGIGEQRTLALADGSTMWLNTGSAADVRVDGNRRHIDLARGEAYFDVAHDPQHPFTVDAGGGQVTVLGTAFGVRREGRDVVVTVQRGKVRVARAGGGAVFVTADERVRVHSGGPAPHIEAVNAEQALFWRTGRLQFENRRIGEVLDDLKRYDRRLVLVSYPHAKQQRVSSIVDLARLDEWYDTLEQSLPVKVTRIGPIVWIHAS</sequence>
<evidence type="ECO:0000259" key="2">
    <source>
        <dbReference type="Pfam" id="PF04773"/>
    </source>
</evidence>
<dbReference type="RefSeq" id="WP_104597352.1">
    <property type="nucleotide sequence ID" value="NZ_MIGV01000004.1"/>
</dbReference>
<dbReference type="AlphaFoldDB" id="A0A2S6Z7G3"/>
<evidence type="ECO:0008006" key="6">
    <source>
        <dbReference type="Google" id="ProtNLM"/>
    </source>
</evidence>
<protein>
    <recommendedName>
        <fullName evidence="6">Iron dicitrate transport regulator FecR</fullName>
    </recommendedName>
</protein>
<proteinExistence type="predicted"/>
<keyword evidence="1" id="KW-0812">Transmembrane</keyword>
<dbReference type="Gene3D" id="2.60.120.1440">
    <property type="match status" value="1"/>
</dbReference>
<feature type="transmembrane region" description="Helical" evidence="1">
    <location>
        <begin position="97"/>
        <end position="118"/>
    </location>
</feature>